<evidence type="ECO:0000313" key="5">
    <source>
        <dbReference type="Proteomes" id="UP000305067"/>
    </source>
</evidence>
<dbReference type="OrthoDB" id="6431331at2759"/>
<dbReference type="PRINTS" id="PR00412">
    <property type="entry name" value="EPOXHYDRLASE"/>
</dbReference>
<reference evidence="4 5" key="1">
    <citation type="journal article" date="2019" name="Nat. Ecol. Evol.">
        <title>Megaphylogeny resolves global patterns of mushroom evolution.</title>
        <authorList>
            <person name="Varga T."/>
            <person name="Krizsan K."/>
            <person name="Foldi C."/>
            <person name="Dima B."/>
            <person name="Sanchez-Garcia M."/>
            <person name="Sanchez-Ramirez S."/>
            <person name="Szollosi G.J."/>
            <person name="Szarkandi J.G."/>
            <person name="Papp V."/>
            <person name="Albert L."/>
            <person name="Andreopoulos W."/>
            <person name="Angelini C."/>
            <person name="Antonin V."/>
            <person name="Barry K.W."/>
            <person name="Bougher N.L."/>
            <person name="Buchanan P."/>
            <person name="Buyck B."/>
            <person name="Bense V."/>
            <person name="Catcheside P."/>
            <person name="Chovatia M."/>
            <person name="Cooper J."/>
            <person name="Damon W."/>
            <person name="Desjardin D."/>
            <person name="Finy P."/>
            <person name="Geml J."/>
            <person name="Haridas S."/>
            <person name="Hughes K."/>
            <person name="Justo A."/>
            <person name="Karasinski D."/>
            <person name="Kautmanova I."/>
            <person name="Kiss B."/>
            <person name="Kocsube S."/>
            <person name="Kotiranta H."/>
            <person name="LaButti K.M."/>
            <person name="Lechner B.E."/>
            <person name="Liimatainen K."/>
            <person name="Lipzen A."/>
            <person name="Lukacs Z."/>
            <person name="Mihaltcheva S."/>
            <person name="Morgado L.N."/>
            <person name="Niskanen T."/>
            <person name="Noordeloos M.E."/>
            <person name="Ohm R.A."/>
            <person name="Ortiz-Santana B."/>
            <person name="Ovrebo C."/>
            <person name="Racz N."/>
            <person name="Riley R."/>
            <person name="Savchenko A."/>
            <person name="Shiryaev A."/>
            <person name="Soop K."/>
            <person name="Spirin V."/>
            <person name="Szebenyi C."/>
            <person name="Tomsovsky M."/>
            <person name="Tulloss R.E."/>
            <person name="Uehling J."/>
            <person name="Grigoriev I.V."/>
            <person name="Vagvolgyi C."/>
            <person name="Papp T."/>
            <person name="Martin F.M."/>
            <person name="Miettinen O."/>
            <person name="Hibbett D.S."/>
            <person name="Nagy L.G."/>
        </authorList>
    </citation>
    <scope>NUCLEOTIDE SEQUENCE [LARGE SCALE GENOMIC DNA]</scope>
    <source>
        <strain evidence="4 5">CBS 309.79</strain>
    </source>
</reference>
<accession>A0A5C3QMM8</accession>
<dbReference type="SUPFAM" id="SSF53474">
    <property type="entry name" value="alpha/beta-Hydrolases"/>
    <property type="match status" value="1"/>
</dbReference>
<dbReference type="InterPro" id="IPR000639">
    <property type="entry name" value="Epox_hydrolase-like"/>
</dbReference>
<dbReference type="STRING" id="1884261.A0A5C3QMM8"/>
<dbReference type="Pfam" id="PF00561">
    <property type="entry name" value="Abhydrolase_1"/>
    <property type="match status" value="1"/>
</dbReference>
<dbReference type="InterPro" id="IPR000073">
    <property type="entry name" value="AB_hydrolase_1"/>
</dbReference>
<keyword evidence="1 4" id="KW-0378">Hydrolase</keyword>
<proteinExistence type="inferred from homology"/>
<gene>
    <name evidence="4" type="ORF">BDV98DRAFT_532154</name>
</gene>
<keyword evidence="5" id="KW-1185">Reference proteome</keyword>
<name>A0A5C3QMM8_9AGAR</name>
<sequence length="407" mass="46322">MGTRQVPLEDRLLPEGITSSFVDVRDLRYHYLDCLAPYEESGSHKRAPLIVLLHGFPELAYSWRKIMIPLSKQGYRVVAPDQRGYGRSTTRRVAYSDDTRPFSVLNLVEDVKAFTHALGYDHVAAVVGHDAGSIVAGFCTWLYPETFRSVVMMSAPFTTQLPGSAISTKRVQEWKSYLQQLNEPRKYYMDYFCSSAANGDMFGEPPKEPLTREEDGKMLKEFLRGYFYVKAADWSVNDPHPISDYQLLHQRVPSYYIMPLQATMPHTINSLTQDYTVDISRWLSDPELDFYVAEFGRTGFQGGLNWYRMFFQANETLDDLELKCSNAAGSMQAQFKVPARFIAGTKDWGTWQTPGATDKMKSLLTPDLADGDRRVVLIEGAGHWVQQEKPDDVIRELTIFVQANRAA</sequence>
<evidence type="ECO:0000256" key="1">
    <source>
        <dbReference type="ARBA" id="ARBA00022801"/>
    </source>
</evidence>
<comment type="similarity">
    <text evidence="2">Belongs to the AB hydrolase superfamily. Epoxide hydrolase family.</text>
</comment>
<evidence type="ECO:0000259" key="3">
    <source>
        <dbReference type="Pfam" id="PF00561"/>
    </source>
</evidence>
<feature type="domain" description="AB hydrolase-1" evidence="3">
    <location>
        <begin position="48"/>
        <end position="181"/>
    </location>
</feature>
<dbReference type="Proteomes" id="UP000305067">
    <property type="component" value="Unassembled WGS sequence"/>
</dbReference>
<evidence type="ECO:0000313" key="4">
    <source>
        <dbReference type="EMBL" id="TFK99633.1"/>
    </source>
</evidence>
<dbReference type="PANTHER" id="PTHR43329">
    <property type="entry name" value="EPOXIDE HYDROLASE"/>
    <property type="match status" value="1"/>
</dbReference>
<protein>
    <submittedName>
        <fullName evidence="4">Alpha/Beta hydrolase protein</fullName>
    </submittedName>
</protein>
<dbReference type="GO" id="GO:0016787">
    <property type="term" value="F:hydrolase activity"/>
    <property type="evidence" value="ECO:0007669"/>
    <property type="project" value="UniProtKB-KW"/>
</dbReference>
<organism evidence="4 5">
    <name type="scientific">Pterulicium gracile</name>
    <dbReference type="NCBI Taxonomy" id="1884261"/>
    <lineage>
        <taxon>Eukaryota</taxon>
        <taxon>Fungi</taxon>
        <taxon>Dikarya</taxon>
        <taxon>Basidiomycota</taxon>
        <taxon>Agaricomycotina</taxon>
        <taxon>Agaricomycetes</taxon>
        <taxon>Agaricomycetidae</taxon>
        <taxon>Agaricales</taxon>
        <taxon>Pleurotineae</taxon>
        <taxon>Pterulaceae</taxon>
        <taxon>Pterulicium</taxon>
    </lineage>
</organism>
<dbReference type="EMBL" id="ML178832">
    <property type="protein sequence ID" value="TFK99633.1"/>
    <property type="molecule type" value="Genomic_DNA"/>
</dbReference>
<dbReference type="AlphaFoldDB" id="A0A5C3QMM8"/>
<evidence type="ECO:0000256" key="2">
    <source>
        <dbReference type="ARBA" id="ARBA00038334"/>
    </source>
</evidence>
<dbReference type="InterPro" id="IPR029058">
    <property type="entry name" value="AB_hydrolase_fold"/>
</dbReference>
<dbReference type="Gene3D" id="3.40.50.1820">
    <property type="entry name" value="alpha/beta hydrolase"/>
    <property type="match status" value="1"/>
</dbReference>